<feature type="transmembrane region" description="Helical" evidence="6">
    <location>
        <begin position="697"/>
        <end position="720"/>
    </location>
</feature>
<organism evidence="8 9">
    <name type="scientific">Nocardia higoensis</name>
    <dbReference type="NCBI Taxonomy" id="228599"/>
    <lineage>
        <taxon>Bacteria</taxon>
        <taxon>Bacillati</taxon>
        <taxon>Actinomycetota</taxon>
        <taxon>Actinomycetes</taxon>
        <taxon>Mycobacteriales</taxon>
        <taxon>Nocardiaceae</taxon>
        <taxon>Nocardia</taxon>
    </lineage>
</organism>
<evidence type="ECO:0000256" key="4">
    <source>
        <dbReference type="ARBA" id="ARBA00022989"/>
    </source>
</evidence>
<feature type="transmembrane region" description="Helical" evidence="6">
    <location>
        <begin position="726"/>
        <end position="745"/>
    </location>
</feature>
<evidence type="ECO:0000256" key="3">
    <source>
        <dbReference type="ARBA" id="ARBA00022692"/>
    </source>
</evidence>
<dbReference type="PROSITE" id="PS50156">
    <property type="entry name" value="SSD"/>
    <property type="match status" value="1"/>
</dbReference>
<keyword evidence="3 6" id="KW-0812">Transmembrane</keyword>
<evidence type="ECO:0000256" key="2">
    <source>
        <dbReference type="ARBA" id="ARBA00022475"/>
    </source>
</evidence>
<keyword evidence="4 6" id="KW-1133">Transmembrane helix</keyword>
<comment type="caution">
    <text evidence="8">The sequence shown here is derived from an EMBL/GenBank/DDBJ whole genome shotgun (WGS) entry which is preliminary data.</text>
</comment>
<evidence type="ECO:0000256" key="5">
    <source>
        <dbReference type="ARBA" id="ARBA00023136"/>
    </source>
</evidence>
<evidence type="ECO:0000259" key="7">
    <source>
        <dbReference type="PROSITE" id="PS50156"/>
    </source>
</evidence>
<feature type="transmembrane region" description="Helical" evidence="6">
    <location>
        <begin position="326"/>
        <end position="355"/>
    </location>
</feature>
<dbReference type="Gene3D" id="1.20.1640.10">
    <property type="entry name" value="Multidrug efflux transporter AcrB transmembrane domain"/>
    <property type="match status" value="2"/>
</dbReference>
<comment type="subcellular location">
    <subcellularLocation>
        <location evidence="1">Cell membrane</location>
        <topology evidence="1">Multi-pass membrane protein</topology>
    </subcellularLocation>
</comment>
<dbReference type="Pfam" id="PF03176">
    <property type="entry name" value="MMPL"/>
    <property type="match status" value="2"/>
</dbReference>
<dbReference type="RefSeq" id="WP_194999960.1">
    <property type="nucleotide sequence ID" value="NZ_JADLQN010000001.1"/>
</dbReference>
<feature type="transmembrane region" description="Helical" evidence="6">
    <location>
        <begin position="297"/>
        <end position="320"/>
    </location>
</feature>
<dbReference type="EMBL" id="JADLQN010000001">
    <property type="protein sequence ID" value="MBF6352989.1"/>
    <property type="molecule type" value="Genomic_DNA"/>
</dbReference>
<feature type="transmembrane region" description="Helical" evidence="6">
    <location>
        <begin position="648"/>
        <end position="668"/>
    </location>
</feature>
<evidence type="ECO:0000256" key="1">
    <source>
        <dbReference type="ARBA" id="ARBA00004651"/>
    </source>
</evidence>
<protein>
    <submittedName>
        <fullName evidence="8">MMPL family transporter</fullName>
    </submittedName>
</protein>
<evidence type="ECO:0000313" key="9">
    <source>
        <dbReference type="Proteomes" id="UP000707731"/>
    </source>
</evidence>
<keyword evidence="9" id="KW-1185">Reference proteome</keyword>
<gene>
    <name evidence="8" type="ORF">IU449_00235</name>
</gene>
<keyword evidence="2" id="KW-1003">Cell membrane</keyword>
<evidence type="ECO:0000256" key="6">
    <source>
        <dbReference type="SAM" id="Phobius"/>
    </source>
</evidence>
<feature type="transmembrane region" description="Helical" evidence="6">
    <location>
        <begin position="584"/>
        <end position="604"/>
    </location>
</feature>
<proteinExistence type="predicted"/>
<dbReference type="InterPro" id="IPR004869">
    <property type="entry name" value="MMPL_dom"/>
</dbReference>
<reference evidence="8 9" key="1">
    <citation type="submission" date="2020-10" db="EMBL/GenBank/DDBJ databases">
        <title>Identification of Nocardia species via Next-generation sequencing and recognition of intraspecies genetic diversity.</title>
        <authorList>
            <person name="Li P."/>
            <person name="Li P."/>
            <person name="Lu B."/>
        </authorList>
    </citation>
    <scope>NUCLEOTIDE SEQUENCE [LARGE SCALE GENOMIC DNA]</scope>
    <source>
        <strain evidence="8 9">BJ06-0143</strain>
    </source>
</reference>
<feature type="transmembrane region" description="Helical" evidence="6">
    <location>
        <begin position="394"/>
        <end position="417"/>
    </location>
</feature>
<name>A0ABS0D3C6_9NOCA</name>
<feature type="domain" description="SSD" evidence="7">
    <location>
        <begin position="226"/>
        <end position="354"/>
    </location>
</feature>
<evidence type="ECO:0000313" key="8">
    <source>
        <dbReference type="EMBL" id="MBF6352989.1"/>
    </source>
</evidence>
<dbReference type="InterPro" id="IPR050545">
    <property type="entry name" value="Mycobact_MmpL"/>
</dbReference>
<feature type="transmembrane region" description="Helical" evidence="6">
    <location>
        <begin position="616"/>
        <end position="636"/>
    </location>
</feature>
<feature type="transmembrane region" description="Helical" evidence="6">
    <location>
        <begin position="226"/>
        <end position="248"/>
    </location>
</feature>
<feature type="transmembrane region" description="Helical" evidence="6">
    <location>
        <begin position="254"/>
        <end position="276"/>
    </location>
</feature>
<dbReference type="InterPro" id="IPR000731">
    <property type="entry name" value="SSD"/>
</dbReference>
<keyword evidence="5 6" id="KW-0472">Membrane</keyword>
<accession>A0ABS0D3C6</accession>
<dbReference type="PANTHER" id="PTHR33406">
    <property type="entry name" value="MEMBRANE PROTEIN MJ1562-RELATED"/>
    <property type="match status" value="1"/>
</dbReference>
<dbReference type="SUPFAM" id="SSF82866">
    <property type="entry name" value="Multidrug efflux transporter AcrB transmembrane domain"/>
    <property type="match status" value="2"/>
</dbReference>
<sequence>MCSKAGEDSRAAGSRPWAEAIARVTGRRRWVVMAVWLLLLVVSALGAGSLADRLSNGSGPPPDAGSVHADALLAEGFQGRSATTMVLVVRDERNVAGSPAFDDRVGGAVDAVLTDSRLGGTSSFGWDTAAPERRAEFVGVDNRTVVTSVGLARDDAAATTVLPSMQEEFDARFRPQGLQVALVNIQAFQGELTEASAASLAEAEALALPLIVVVLLLLFRSVTATVVALATTMTGIVYTLGVLDLIARHVQMNIFAQNIVVMLGLGVGVDYALVMLKRFKQELADGVPVPSAVARTIATAGHTVIASALTIVVAVAALFVTPLNTVVSLAIGAALVVAIAMLVAVLLLPALLHLLGERINAGRVWVPAVMRRDESDPESARWYRVTLWVMARPVLCSVAVVGALLLLSVPVLGMKLFTPDARILPTASAVGAGADLVAEQFGPGAASPIVVVLEPREGAPASAAALAEMAQFIEDLRAMPDVASVDSALPFLQRISPSDPAAALAPSALDRIPADLAAGVRHFASADGGKLVVQVVSTQRSSEDATVRLLDGVRDRAAELRMLTPVIGGETARGDDSNAEIARALPLVLVLMLVAVYLVLLATFRSVLLPLKAIAANLLTVGATFGVMVMVFQLGWAPGWLGLGDAGALFFIDPLVVLALIVGLGTDYEVFLLSRVREEYLASGDNRSAVARGMARTAPMITGAAVLMIVVFGAFGFAGLMPIQQLGIGLAVAVAIDATVVRVVLVPAAMQLMGRWNWWNPWERKPDRETKVLEPSSVSG</sequence>
<dbReference type="PANTHER" id="PTHR33406:SF13">
    <property type="entry name" value="MEMBRANE PROTEIN YDFJ"/>
    <property type="match status" value="1"/>
</dbReference>
<feature type="transmembrane region" description="Helical" evidence="6">
    <location>
        <begin position="197"/>
        <end position="219"/>
    </location>
</feature>
<feature type="transmembrane region" description="Helical" evidence="6">
    <location>
        <begin position="30"/>
        <end position="51"/>
    </location>
</feature>
<dbReference type="Proteomes" id="UP000707731">
    <property type="component" value="Unassembled WGS sequence"/>
</dbReference>